<evidence type="ECO:0000256" key="4">
    <source>
        <dbReference type="ARBA" id="ARBA00022729"/>
    </source>
</evidence>
<dbReference type="InterPro" id="IPR031825">
    <property type="entry name" value="RXLR"/>
</dbReference>
<keyword evidence="3 5" id="KW-0964">Secreted</keyword>
<evidence type="ECO:0000313" key="6">
    <source>
        <dbReference type="EMBL" id="KAK1933711.1"/>
    </source>
</evidence>
<dbReference type="Proteomes" id="UP001259832">
    <property type="component" value="Unassembled WGS sequence"/>
</dbReference>
<proteinExistence type="inferred from homology"/>
<accession>A0AAD9LEX1</accession>
<name>A0AAD9LEX1_9STRA</name>
<evidence type="ECO:0000313" key="7">
    <source>
        <dbReference type="Proteomes" id="UP001259832"/>
    </source>
</evidence>
<feature type="chain" id="PRO_5045002810" description="RxLR effector protein" evidence="5">
    <location>
        <begin position="22"/>
        <end position="111"/>
    </location>
</feature>
<evidence type="ECO:0000256" key="2">
    <source>
        <dbReference type="ARBA" id="ARBA00010400"/>
    </source>
</evidence>
<comment type="caution">
    <text evidence="6">The sequence shown here is derived from an EMBL/GenBank/DDBJ whole genome shotgun (WGS) entry which is preliminary data.</text>
</comment>
<evidence type="ECO:0000256" key="1">
    <source>
        <dbReference type="ARBA" id="ARBA00004613"/>
    </source>
</evidence>
<comment type="function">
    <text evidence="5">Effector that suppresses plant defense responses during pathogen infection.</text>
</comment>
<feature type="signal peptide" evidence="5">
    <location>
        <begin position="1"/>
        <end position="21"/>
    </location>
</feature>
<sequence>MRLSYIFAVVLVAILQDSGTANPIYEEDSKQIVSVDAGEAVKVDDGRLLRGVEKKMKAEEEERFFKNLGTYLKKIPEKLKDKWEVKKAKEQLERSRKRRQWIREQGLAPLN</sequence>
<dbReference type="EMBL" id="JASMQC010000028">
    <property type="protein sequence ID" value="KAK1933711.1"/>
    <property type="molecule type" value="Genomic_DNA"/>
</dbReference>
<reference evidence="6" key="1">
    <citation type="submission" date="2023-08" db="EMBL/GenBank/DDBJ databases">
        <title>Reference Genome Resource for the Citrus Pathogen Phytophthora citrophthora.</title>
        <authorList>
            <person name="Moller H."/>
            <person name="Coetzee B."/>
            <person name="Rose L.J."/>
            <person name="Van Niekerk J.M."/>
        </authorList>
    </citation>
    <scope>NUCLEOTIDE SEQUENCE</scope>
    <source>
        <strain evidence="6">STE-U-9442</strain>
    </source>
</reference>
<keyword evidence="7" id="KW-1185">Reference proteome</keyword>
<dbReference type="AlphaFoldDB" id="A0AAD9LEX1"/>
<evidence type="ECO:0000256" key="3">
    <source>
        <dbReference type="ARBA" id="ARBA00022525"/>
    </source>
</evidence>
<protein>
    <recommendedName>
        <fullName evidence="5">RxLR effector protein</fullName>
    </recommendedName>
</protein>
<organism evidence="6 7">
    <name type="scientific">Phytophthora citrophthora</name>
    <dbReference type="NCBI Taxonomy" id="4793"/>
    <lineage>
        <taxon>Eukaryota</taxon>
        <taxon>Sar</taxon>
        <taxon>Stramenopiles</taxon>
        <taxon>Oomycota</taxon>
        <taxon>Peronosporomycetes</taxon>
        <taxon>Peronosporales</taxon>
        <taxon>Peronosporaceae</taxon>
        <taxon>Phytophthora</taxon>
    </lineage>
</organism>
<evidence type="ECO:0000256" key="5">
    <source>
        <dbReference type="RuleBase" id="RU367124"/>
    </source>
</evidence>
<dbReference type="Pfam" id="PF16810">
    <property type="entry name" value="RXLR"/>
    <property type="match status" value="1"/>
</dbReference>
<keyword evidence="4 5" id="KW-0732">Signal</keyword>
<comment type="domain">
    <text evidence="5">The RxLR-dEER motif acts to carry the protein into the host cell cytoplasm through binding to cell surface phosphatidylinositol-3-phosphate.</text>
</comment>
<comment type="subcellular location">
    <subcellularLocation>
        <location evidence="1 5">Secreted</location>
    </subcellularLocation>
</comment>
<comment type="similarity">
    <text evidence="2 5">Belongs to the RxLR effector family.</text>
</comment>
<gene>
    <name evidence="6" type="ORF">P3T76_011925</name>
</gene>